<evidence type="ECO:0000313" key="1">
    <source>
        <dbReference type="EMBL" id="SBS86179.1"/>
    </source>
</evidence>
<dbReference type="EMBL" id="FLQU01000475">
    <property type="protein sequence ID" value="SBS86179.1"/>
    <property type="molecule type" value="Genomic_DNA"/>
</dbReference>
<proteinExistence type="predicted"/>
<gene>
    <name evidence="1" type="ORF">POVCU2_0035710</name>
</gene>
<dbReference type="Proteomes" id="UP000078560">
    <property type="component" value="Unassembled WGS sequence"/>
</dbReference>
<reference evidence="2" key="1">
    <citation type="submission" date="2016-05" db="EMBL/GenBank/DDBJ databases">
        <authorList>
            <person name="Naeem Raeece"/>
        </authorList>
    </citation>
    <scope>NUCLEOTIDE SEQUENCE [LARGE SCALE GENOMIC DNA]</scope>
</reference>
<name>A0A1A8W2J6_PLAOA</name>
<sequence length="100" mass="11657">MGIAPHLLLHSARKGTFEMKSQKLPERLKLLSPQQQQKVLRLLTFICEKMKVNFEASHLRVKAICQNEKESIRVAKFRNHCTGVLKNPPVQFTYNRNEKN</sequence>
<organism evidence="1 2">
    <name type="scientific">Plasmodium ovale curtisi</name>
    <dbReference type="NCBI Taxonomy" id="864141"/>
    <lineage>
        <taxon>Eukaryota</taxon>
        <taxon>Sar</taxon>
        <taxon>Alveolata</taxon>
        <taxon>Apicomplexa</taxon>
        <taxon>Aconoidasida</taxon>
        <taxon>Haemosporida</taxon>
        <taxon>Plasmodiidae</taxon>
        <taxon>Plasmodium</taxon>
        <taxon>Plasmodium (Plasmodium)</taxon>
    </lineage>
</organism>
<accession>A0A1A8W2J6</accession>
<protein>
    <submittedName>
        <fullName evidence="1">Uncharacterized protein</fullName>
    </submittedName>
</protein>
<evidence type="ECO:0000313" key="2">
    <source>
        <dbReference type="Proteomes" id="UP000078560"/>
    </source>
</evidence>
<dbReference type="AlphaFoldDB" id="A0A1A8W2J6"/>